<reference evidence="1 2" key="1">
    <citation type="submission" date="2016-03" db="EMBL/GenBank/DDBJ databases">
        <title>Comparative genomics of Pseudogymnoascus destructans, the fungus causing white-nose syndrome of bats.</title>
        <authorList>
            <person name="Palmer J.M."/>
            <person name="Drees K.P."/>
            <person name="Foster J.T."/>
            <person name="Lindner D.L."/>
        </authorList>
    </citation>
    <scope>NUCLEOTIDE SEQUENCE [LARGE SCALE GENOMIC DNA]</scope>
    <source>
        <strain evidence="1 2">UAMH 10579</strain>
    </source>
</reference>
<gene>
    <name evidence="1" type="ORF">VE01_03332</name>
</gene>
<protein>
    <submittedName>
        <fullName evidence="1">Uncharacterized protein</fullName>
    </submittedName>
</protein>
<evidence type="ECO:0000313" key="2">
    <source>
        <dbReference type="Proteomes" id="UP000091956"/>
    </source>
</evidence>
<dbReference type="Proteomes" id="UP000091956">
    <property type="component" value="Unassembled WGS sequence"/>
</dbReference>
<dbReference type="OrthoDB" id="3440209at2759"/>
<name>A0A1B8GS69_9PEZI</name>
<dbReference type="EMBL" id="KV460215">
    <property type="protein sequence ID" value="OBT98682.1"/>
    <property type="molecule type" value="Genomic_DNA"/>
</dbReference>
<dbReference type="GeneID" id="28836718"/>
<dbReference type="RefSeq" id="XP_018132415.1">
    <property type="nucleotide sequence ID" value="XM_018272827.1"/>
</dbReference>
<dbReference type="AlphaFoldDB" id="A0A1B8GS69"/>
<reference evidence="2" key="2">
    <citation type="journal article" date="2018" name="Nat. Commun.">
        <title>Extreme sensitivity to ultraviolet light in the fungal pathogen causing white-nose syndrome of bats.</title>
        <authorList>
            <person name="Palmer J.M."/>
            <person name="Drees K.P."/>
            <person name="Foster J.T."/>
            <person name="Lindner D.L."/>
        </authorList>
    </citation>
    <scope>NUCLEOTIDE SEQUENCE [LARGE SCALE GENOMIC DNA]</scope>
    <source>
        <strain evidence="2">UAMH 10579</strain>
    </source>
</reference>
<organism evidence="1 2">
    <name type="scientific">Pseudogymnoascus verrucosus</name>
    <dbReference type="NCBI Taxonomy" id="342668"/>
    <lineage>
        <taxon>Eukaryota</taxon>
        <taxon>Fungi</taxon>
        <taxon>Dikarya</taxon>
        <taxon>Ascomycota</taxon>
        <taxon>Pezizomycotina</taxon>
        <taxon>Leotiomycetes</taxon>
        <taxon>Thelebolales</taxon>
        <taxon>Thelebolaceae</taxon>
        <taxon>Pseudogymnoascus</taxon>
    </lineage>
</organism>
<accession>A0A1B8GS69</accession>
<evidence type="ECO:0000313" key="1">
    <source>
        <dbReference type="EMBL" id="OBT98682.1"/>
    </source>
</evidence>
<proteinExistence type="predicted"/>
<keyword evidence="2" id="KW-1185">Reference proteome</keyword>
<sequence>MSSNINFNEAIADLTAMQEHLQISSLPVEATEIKGDNEIMDAEDISMDEEEGPGKYLEFWDLYSALNVTMANTIDAQMDTYKHSVKKAKELYSTRKTPETPDEAAADSAAALKLFDESRFQQHYNRIDISLQALEDLDVAVYHLELSEKSGNGVPRMLSQLCDRLEYFFGCKARVLRSWDKLEAIITEELKFWEGRQ</sequence>